<sequence>MRLLPFAYRNLLRNKRRSILAAASVFLSILLVMFMAGFLQGFMDSMVKNYIKNETGHINIATRGYRERAKFMPVDEYMESSGQLAHSLESALSDIDPEAVVAQRIRFGLMLSSESGTKEALAIAGDPELERRLLMLDTKILPGGRYLDAPGTLILGEGLARDLGLKEGETLKLLTQKADGGLGFKKLTISGIFKTGVNALDGFLLQLDLKDAQALLGIEDGSQQIAIMLSSQRKMKAALSRIEGLANAPGNPNSPEGLSVLPWTAIGSYPSMIQLLNIMYYWVFIFVAFLGAFIIANVMTMVILERKREIGLLMAMGMPRKKVLRLFLAEGTMLGLAGSIAGTLMGSLLVSLVGINGFDMTSAMAGFSWPMDNRIYPYISPWAIFLGLIIGSAVSALIAYLPSRKASMMSPVAAIRAL</sequence>
<gene>
    <name evidence="9" type="ORF">SDC9_16644</name>
</gene>
<feature type="domain" description="MacB-like periplasmic core" evidence="8">
    <location>
        <begin position="18"/>
        <end position="244"/>
    </location>
</feature>
<evidence type="ECO:0008006" key="10">
    <source>
        <dbReference type="Google" id="ProtNLM"/>
    </source>
</evidence>
<dbReference type="InterPro" id="IPR051447">
    <property type="entry name" value="Lipoprotein-release_system"/>
</dbReference>
<evidence type="ECO:0000256" key="5">
    <source>
        <dbReference type="ARBA" id="ARBA00023136"/>
    </source>
</evidence>
<evidence type="ECO:0000256" key="4">
    <source>
        <dbReference type="ARBA" id="ARBA00022989"/>
    </source>
</evidence>
<proteinExistence type="predicted"/>
<name>A0A644TXF5_9ZZZZ</name>
<dbReference type="Pfam" id="PF02687">
    <property type="entry name" value="FtsX"/>
    <property type="match status" value="1"/>
</dbReference>
<dbReference type="AlphaFoldDB" id="A0A644TXF5"/>
<feature type="domain" description="ABC3 transporter permease C-terminal" evidence="7">
    <location>
        <begin position="283"/>
        <end position="411"/>
    </location>
</feature>
<evidence type="ECO:0000256" key="2">
    <source>
        <dbReference type="ARBA" id="ARBA00022475"/>
    </source>
</evidence>
<dbReference type="PANTHER" id="PTHR30489:SF0">
    <property type="entry name" value="LIPOPROTEIN-RELEASING SYSTEM TRANSMEMBRANE PROTEIN LOLE"/>
    <property type="match status" value="1"/>
</dbReference>
<feature type="transmembrane region" description="Helical" evidence="6">
    <location>
        <begin position="324"/>
        <end position="355"/>
    </location>
</feature>
<evidence type="ECO:0000259" key="8">
    <source>
        <dbReference type="Pfam" id="PF12704"/>
    </source>
</evidence>
<comment type="caution">
    <text evidence="9">The sequence shown here is derived from an EMBL/GenBank/DDBJ whole genome shotgun (WGS) entry which is preliminary data.</text>
</comment>
<keyword evidence="5 6" id="KW-0472">Membrane</keyword>
<evidence type="ECO:0000256" key="3">
    <source>
        <dbReference type="ARBA" id="ARBA00022692"/>
    </source>
</evidence>
<dbReference type="InterPro" id="IPR025857">
    <property type="entry name" value="MacB_PCD"/>
</dbReference>
<keyword evidence="3 6" id="KW-0812">Transmembrane</keyword>
<protein>
    <recommendedName>
        <fullName evidence="10">ABC3 transporter permease protein domain-containing protein</fullName>
    </recommendedName>
</protein>
<dbReference type="InterPro" id="IPR003838">
    <property type="entry name" value="ABC3_permease_C"/>
</dbReference>
<dbReference type="PANTHER" id="PTHR30489">
    <property type="entry name" value="LIPOPROTEIN-RELEASING SYSTEM TRANSMEMBRANE PROTEIN LOLE"/>
    <property type="match status" value="1"/>
</dbReference>
<keyword evidence="4 6" id="KW-1133">Transmembrane helix</keyword>
<evidence type="ECO:0000256" key="6">
    <source>
        <dbReference type="SAM" id="Phobius"/>
    </source>
</evidence>
<reference evidence="9" key="1">
    <citation type="submission" date="2019-08" db="EMBL/GenBank/DDBJ databases">
        <authorList>
            <person name="Kucharzyk K."/>
            <person name="Murdoch R.W."/>
            <person name="Higgins S."/>
            <person name="Loffler F."/>
        </authorList>
    </citation>
    <scope>NUCLEOTIDE SEQUENCE</scope>
</reference>
<evidence type="ECO:0000256" key="1">
    <source>
        <dbReference type="ARBA" id="ARBA00004651"/>
    </source>
</evidence>
<dbReference type="GO" id="GO:0098797">
    <property type="term" value="C:plasma membrane protein complex"/>
    <property type="evidence" value="ECO:0007669"/>
    <property type="project" value="TreeGrafter"/>
</dbReference>
<accession>A0A644TXF5</accession>
<dbReference type="Pfam" id="PF12704">
    <property type="entry name" value="MacB_PCD"/>
    <property type="match status" value="1"/>
</dbReference>
<keyword evidence="2" id="KW-1003">Cell membrane</keyword>
<organism evidence="9">
    <name type="scientific">bioreactor metagenome</name>
    <dbReference type="NCBI Taxonomy" id="1076179"/>
    <lineage>
        <taxon>unclassified sequences</taxon>
        <taxon>metagenomes</taxon>
        <taxon>ecological metagenomes</taxon>
    </lineage>
</organism>
<evidence type="ECO:0000259" key="7">
    <source>
        <dbReference type="Pfam" id="PF02687"/>
    </source>
</evidence>
<dbReference type="GO" id="GO:0044874">
    <property type="term" value="P:lipoprotein localization to outer membrane"/>
    <property type="evidence" value="ECO:0007669"/>
    <property type="project" value="TreeGrafter"/>
</dbReference>
<feature type="transmembrane region" description="Helical" evidence="6">
    <location>
        <begin position="279"/>
        <end position="304"/>
    </location>
</feature>
<dbReference type="EMBL" id="VSSQ01000055">
    <property type="protein sequence ID" value="MPL70882.1"/>
    <property type="molecule type" value="Genomic_DNA"/>
</dbReference>
<feature type="transmembrane region" description="Helical" evidence="6">
    <location>
        <begin position="20"/>
        <end position="43"/>
    </location>
</feature>
<comment type="subcellular location">
    <subcellularLocation>
        <location evidence="1">Cell membrane</location>
        <topology evidence="1">Multi-pass membrane protein</topology>
    </subcellularLocation>
</comment>
<feature type="transmembrane region" description="Helical" evidence="6">
    <location>
        <begin position="375"/>
        <end position="401"/>
    </location>
</feature>
<evidence type="ECO:0000313" key="9">
    <source>
        <dbReference type="EMBL" id="MPL70882.1"/>
    </source>
</evidence>